<sequence length="155" mass="17651">HIDHVILRHEDSLFCRHQSYQELFTESQPVRKISLQFLSPTAFRSGGKRNVLFPEASLAFGSYLSKWQHFSPIKVDEHTAELLGKIIVARYKLNTHIMHFNSYQEIGFEGECTFELPADFDEDSLKTINALADFAFYCGTGAKTTMGMGQTGRIK</sequence>
<dbReference type="Pfam" id="PF10040">
    <property type="entry name" value="CRISPR_Cas6"/>
    <property type="match status" value="1"/>
</dbReference>
<feature type="non-terminal residue" evidence="2">
    <location>
        <position position="1"/>
    </location>
</feature>
<dbReference type="InterPro" id="IPR019267">
    <property type="entry name" value="CRISPR-assoc_Cas6_C"/>
</dbReference>
<dbReference type="EMBL" id="BARV01019323">
    <property type="protein sequence ID" value="GAI29686.1"/>
    <property type="molecule type" value="Genomic_DNA"/>
</dbReference>
<gene>
    <name evidence="2" type="ORF">S06H3_32488</name>
</gene>
<organism evidence="2">
    <name type="scientific">marine sediment metagenome</name>
    <dbReference type="NCBI Taxonomy" id="412755"/>
    <lineage>
        <taxon>unclassified sequences</taxon>
        <taxon>metagenomes</taxon>
        <taxon>ecological metagenomes</taxon>
    </lineage>
</organism>
<accession>X1NHK0</accession>
<comment type="caution">
    <text evidence="2">The sequence shown here is derived from an EMBL/GenBank/DDBJ whole genome shotgun (WGS) entry which is preliminary data.</text>
</comment>
<reference evidence="2" key="1">
    <citation type="journal article" date="2014" name="Front. Microbiol.">
        <title>High frequency of phylogenetically diverse reductive dehalogenase-homologous genes in deep subseafloor sedimentary metagenomes.</title>
        <authorList>
            <person name="Kawai M."/>
            <person name="Futagami T."/>
            <person name="Toyoda A."/>
            <person name="Takaki Y."/>
            <person name="Nishi S."/>
            <person name="Hori S."/>
            <person name="Arai W."/>
            <person name="Tsubouchi T."/>
            <person name="Morono Y."/>
            <person name="Uchiyama I."/>
            <person name="Ito T."/>
            <person name="Fujiyama A."/>
            <person name="Inagaki F."/>
            <person name="Takami H."/>
        </authorList>
    </citation>
    <scope>NUCLEOTIDE SEQUENCE</scope>
    <source>
        <strain evidence="2">Expedition CK06-06</strain>
    </source>
</reference>
<feature type="domain" description="CRISPR-associated protein Cas6 C-terminal" evidence="1">
    <location>
        <begin position="35"/>
        <end position="151"/>
    </location>
</feature>
<evidence type="ECO:0000313" key="2">
    <source>
        <dbReference type="EMBL" id="GAI29686.1"/>
    </source>
</evidence>
<evidence type="ECO:0000259" key="1">
    <source>
        <dbReference type="Pfam" id="PF10040"/>
    </source>
</evidence>
<name>X1NHK0_9ZZZZ</name>
<dbReference type="AlphaFoldDB" id="X1NHK0"/>
<dbReference type="Gene3D" id="3.30.70.1900">
    <property type="match status" value="1"/>
</dbReference>
<dbReference type="CDD" id="cd21141">
    <property type="entry name" value="Cas6_III-like"/>
    <property type="match status" value="1"/>
</dbReference>
<proteinExistence type="predicted"/>
<protein>
    <recommendedName>
        <fullName evidence="1">CRISPR-associated protein Cas6 C-terminal domain-containing protein</fullName>
    </recommendedName>
</protein>